<dbReference type="Gene3D" id="3.30.70.1520">
    <property type="entry name" value="Heterotetrameric sarcosine oxidase"/>
    <property type="match status" value="1"/>
</dbReference>
<accession>A0A1Y1RNS0</accession>
<dbReference type="RefSeq" id="WP_083092041.1">
    <property type="nucleotide sequence ID" value="NZ_LXWF01000040.1"/>
</dbReference>
<organism evidence="1 2">
    <name type="scientific">Rothia nasimurium</name>
    <dbReference type="NCBI Taxonomy" id="85336"/>
    <lineage>
        <taxon>Bacteria</taxon>
        <taxon>Bacillati</taxon>
        <taxon>Actinomycetota</taxon>
        <taxon>Actinomycetes</taxon>
        <taxon>Micrococcales</taxon>
        <taxon>Micrococcaceae</taxon>
        <taxon>Rothia</taxon>
    </lineage>
</organism>
<evidence type="ECO:0000313" key="1">
    <source>
        <dbReference type="EMBL" id="ORC16468.1"/>
    </source>
</evidence>
<gene>
    <name evidence="1" type="ORF">A7979_03870</name>
</gene>
<dbReference type="AlphaFoldDB" id="A0A1Y1RNS0"/>
<proteinExistence type="predicted"/>
<dbReference type="EMBL" id="LXWF01000040">
    <property type="protein sequence ID" value="ORC16468.1"/>
    <property type="molecule type" value="Genomic_DNA"/>
</dbReference>
<dbReference type="InterPro" id="IPR027266">
    <property type="entry name" value="TrmE/GcvT-like"/>
</dbReference>
<sequence>MDYDSSVPSIAEEFTEAMDEVTDTRVQLQEIADLALFRIEIDPVSEAARRIEKVLGAQLPATRGQVTGDATALHLLYGTRQVVACLYVEEGIYLVVTRVDAVRLGRALAAALGGDEGLVLDVSVNRTVLNLSGVAAADVIDEVVHFDFPPDFFDPGKALSCTVAEARIMLWRIDELEYLMVPRASDTAPFLVNILDACEKVK</sequence>
<dbReference type="SUPFAM" id="SSF103025">
    <property type="entry name" value="Folate-binding domain"/>
    <property type="match status" value="1"/>
</dbReference>
<name>A0A1Y1RNS0_9MICC</name>
<reference evidence="1 2" key="1">
    <citation type="submission" date="2016-05" db="EMBL/GenBank/DDBJ databases">
        <title>Draft genome sequence of a porcine commensal Rothia nasimurium.</title>
        <authorList>
            <person name="Gaiser R.A."/>
            <person name="Van Baarlen P."/>
            <person name="Wells J.M."/>
        </authorList>
    </citation>
    <scope>NUCLEOTIDE SEQUENCE [LARGE SCALE GENOMIC DNA]</scope>
    <source>
        <strain evidence="1 2">PT-32</strain>
    </source>
</reference>
<protein>
    <recommendedName>
        <fullName evidence="3">Sarcosine oxidase subunit gamma</fullName>
    </recommendedName>
</protein>
<dbReference type="OrthoDB" id="9814782at2"/>
<dbReference type="Pfam" id="PF04268">
    <property type="entry name" value="SoxG"/>
    <property type="match status" value="1"/>
</dbReference>
<dbReference type="InterPro" id="IPR007375">
    <property type="entry name" value="SoxG"/>
</dbReference>
<evidence type="ECO:0008006" key="3">
    <source>
        <dbReference type="Google" id="ProtNLM"/>
    </source>
</evidence>
<dbReference type="Proteomes" id="UP000192359">
    <property type="component" value="Unassembled WGS sequence"/>
</dbReference>
<comment type="caution">
    <text evidence="1">The sequence shown here is derived from an EMBL/GenBank/DDBJ whole genome shotgun (WGS) entry which is preliminary data.</text>
</comment>
<keyword evidence="2" id="KW-1185">Reference proteome</keyword>
<dbReference type="Gene3D" id="3.30.1360.120">
    <property type="entry name" value="Probable tRNA modification gtpase trme, domain 1"/>
    <property type="match status" value="1"/>
</dbReference>
<evidence type="ECO:0000313" key="2">
    <source>
        <dbReference type="Proteomes" id="UP000192359"/>
    </source>
</evidence>